<feature type="domain" description="Periplasmic binding protein" evidence="5">
    <location>
        <begin position="90"/>
        <end position="362"/>
    </location>
</feature>
<dbReference type="InParanoid" id="D1C8K9"/>
<dbReference type="PANTHER" id="PTHR46847:SF1">
    <property type="entry name" value="D-ALLOSE-BINDING PERIPLASMIC PROTEIN-RELATED"/>
    <property type="match status" value="1"/>
</dbReference>
<dbReference type="AlphaFoldDB" id="D1C8K9"/>
<evidence type="ECO:0000256" key="2">
    <source>
        <dbReference type="ARBA" id="ARBA00007639"/>
    </source>
</evidence>
<dbReference type="eggNOG" id="COG1879">
    <property type="taxonomic scope" value="Bacteria"/>
</dbReference>
<dbReference type="SUPFAM" id="SSF53822">
    <property type="entry name" value="Periplasmic binding protein-like I"/>
    <property type="match status" value="1"/>
</dbReference>
<sequence>MNTDRWCVEVQTESSVQGVYEMTIENRGSQRRRRLTALITLMVVAMLAVACGGSAIEPTATTVAGGGDAGGAGSTPAASTESGDGEYFFTFANATASGPLFVGLQEGLMKTAEEAGIRIKLYNNDFDGETALRNAQLMVQDKPDLIIMYNAVEGVSASIGKLFNDAGIPCIAVNVPIPGCPWFNLSNKEIGYETGKVVAEEAKARGWTGENTTVILVQNASAGEEVNHSVMYFYQAVAESMEGMDLINAEEITRDKTTMGNNLVQVDGQSALEPSYLAVKNVLPTIPQDRKILVMTPNDDSAMGAWRAIEEANRADDALIAGLGGGEEGLKQLRENPNWVAEGDIFFPFWGQYLLAMAIEMLNGDTPPERTAAPQVVLTKETVDQYYPDGATVPSILPPLGPENEYLKDSQLLKSLDNIEGIND</sequence>
<dbReference type="Gene3D" id="3.40.50.2300">
    <property type="match status" value="2"/>
</dbReference>
<keyword evidence="4" id="KW-0472">Membrane</keyword>
<keyword evidence="4" id="KW-0812">Transmembrane</keyword>
<comment type="similarity">
    <text evidence="2">Belongs to the bacterial solute-binding protein 2 family.</text>
</comment>
<gene>
    <name evidence="6" type="ordered locus">Sthe_2738</name>
</gene>
<protein>
    <submittedName>
        <fullName evidence="6">Periplasmic binding protein/LacI transcriptional regulator</fullName>
    </submittedName>
</protein>
<evidence type="ECO:0000313" key="6">
    <source>
        <dbReference type="EMBL" id="ACZ40152.1"/>
    </source>
</evidence>
<keyword evidence="4" id="KW-1133">Transmembrane helix</keyword>
<dbReference type="STRING" id="479434.Sthe_2738"/>
<evidence type="ECO:0000256" key="4">
    <source>
        <dbReference type="SAM" id="Phobius"/>
    </source>
</evidence>
<feature type="transmembrane region" description="Helical" evidence="4">
    <location>
        <begin position="35"/>
        <end position="56"/>
    </location>
</feature>
<dbReference type="KEGG" id="sti:Sthe_2738"/>
<comment type="subcellular location">
    <subcellularLocation>
        <location evidence="1">Cell envelope</location>
    </subcellularLocation>
</comment>
<dbReference type="GO" id="GO:0030313">
    <property type="term" value="C:cell envelope"/>
    <property type="evidence" value="ECO:0007669"/>
    <property type="project" value="UniProtKB-SubCell"/>
</dbReference>
<accession>D1C8K9</accession>
<dbReference type="InterPro" id="IPR025997">
    <property type="entry name" value="SBP_2_dom"/>
</dbReference>
<evidence type="ECO:0000313" key="7">
    <source>
        <dbReference type="Proteomes" id="UP000002027"/>
    </source>
</evidence>
<dbReference type="Proteomes" id="UP000002027">
    <property type="component" value="Chromosome 2"/>
</dbReference>
<dbReference type="PANTHER" id="PTHR46847">
    <property type="entry name" value="D-ALLOSE-BINDING PERIPLASMIC PROTEIN-RELATED"/>
    <property type="match status" value="1"/>
</dbReference>
<dbReference type="GO" id="GO:0030246">
    <property type="term" value="F:carbohydrate binding"/>
    <property type="evidence" value="ECO:0007669"/>
    <property type="project" value="UniProtKB-ARBA"/>
</dbReference>
<reference evidence="7" key="1">
    <citation type="submission" date="2009-11" db="EMBL/GenBank/DDBJ databases">
        <title>The complete chromosome 2 of Sphaerobacter thermophilus DSM 20745.</title>
        <authorList>
            <person name="Lucas S."/>
            <person name="Copeland A."/>
            <person name="Lapidus A."/>
            <person name="Glavina del Rio T."/>
            <person name="Dalin E."/>
            <person name="Tice H."/>
            <person name="Bruce D."/>
            <person name="Goodwin L."/>
            <person name="Pitluck S."/>
            <person name="Kyrpides N."/>
            <person name="Mavromatis K."/>
            <person name="Ivanova N."/>
            <person name="Mikhailova N."/>
            <person name="LaButti K.M."/>
            <person name="Clum A."/>
            <person name="Sun H.I."/>
            <person name="Brettin T."/>
            <person name="Detter J.C."/>
            <person name="Han C."/>
            <person name="Larimer F."/>
            <person name="Land M."/>
            <person name="Hauser L."/>
            <person name="Markowitz V."/>
            <person name="Cheng J.F."/>
            <person name="Hugenholtz P."/>
            <person name="Woyke T."/>
            <person name="Wu D."/>
            <person name="Steenblock K."/>
            <person name="Schneider S."/>
            <person name="Pukall R."/>
            <person name="Goeker M."/>
            <person name="Klenk H.P."/>
            <person name="Eisen J.A."/>
        </authorList>
    </citation>
    <scope>NUCLEOTIDE SEQUENCE [LARGE SCALE GENOMIC DNA]</scope>
    <source>
        <strain evidence="7">ATCC 49802 / DSM 20745 / S 6022</strain>
    </source>
</reference>
<evidence type="ECO:0000259" key="5">
    <source>
        <dbReference type="Pfam" id="PF13407"/>
    </source>
</evidence>
<proteinExistence type="inferred from homology"/>
<dbReference type="EMBL" id="CP001824">
    <property type="protein sequence ID" value="ACZ40152.1"/>
    <property type="molecule type" value="Genomic_DNA"/>
</dbReference>
<evidence type="ECO:0000256" key="3">
    <source>
        <dbReference type="ARBA" id="ARBA00022729"/>
    </source>
</evidence>
<dbReference type="InterPro" id="IPR028082">
    <property type="entry name" value="Peripla_BP_I"/>
</dbReference>
<name>D1C8K9_SPHTD</name>
<dbReference type="Pfam" id="PF13407">
    <property type="entry name" value="Peripla_BP_4"/>
    <property type="match status" value="1"/>
</dbReference>
<keyword evidence="3" id="KW-0732">Signal</keyword>
<organism evidence="6 7">
    <name type="scientific">Sphaerobacter thermophilus (strain ATCC 49802 / DSM 20745 / KCCM 41009 / NCIMB 13125 / S 6022)</name>
    <dbReference type="NCBI Taxonomy" id="479434"/>
    <lineage>
        <taxon>Bacteria</taxon>
        <taxon>Pseudomonadati</taxon>
        <taxon>Thermomicrobiota</taxon>
        <taxon>Thermomicrobia</taxon>
        <taxon>Sphaerobacterales</taxon>
        <taxon>Sphaerobacterineae</taxon>
        <taxon>Sphaerobacteraceae</taxon>
        <taxon>Sphaerobacter</taxon>
    </lineage>
</organism>
<reference evidence="6 7" key="2">
    <citation type="journal article" date="2010" name="Stand. Genomic Sci.">
        <title>Complete genome sequence of Desulfohalobium retbaense type strain (HR(100)).</title>
        <authorList>
            <person name="Spring S."/>
            <person name="Nolan M."/>
            <person name="Lapidus A."/>
            <person name="Glavina Del Rio T."/>
            <person name="Copeland A."/>
            <person name="Tice H."/>
            <person name="Cheng J.F."/>
            <person name="Lucas S."/>
            <person name="Land M."/>
            <person name="Chen F."/>
            <person name="Bruce D."/>
            <person name="Goodwin L."/>
            <person name="Pitluck S."/>
            <person name="Ivanova N."/>
            <person name="Mavromatis K."/>
            <person name="Mikhailova N."/>
            <person name="Pati A."/>
            <person name="Chen A."/>
            <person name="Palaniappan K."/>
            <person name="Hauser L."/>
            <person name="Chang Y.J."/>
            <person name="Jeffries C.D."/>
            <person name="Munk C."/>
            <person name="Kiss H."/>
            <person name="Chain P."/>
            <person name="Han C."/>
            <person name="Brettin T."/>
            <person name="Detter J.C."/>
            <person name="Schuler E."/>
            <person name="Goker M."/>
            <person name="Rohde M."/>
            <person name="Bristow J."/>
            <person name="Eisen J.A."/>
            <person name="Markowitz V."/>
            <person name="Hugenholtz P."/>
            <person name="Kyrpides N.C."/>
            <person name="Klenk H.P."/>
        </authorList>
    </citation>
    <scope>NUCLEOTIDE SEQUENCE [LARGE SCALE GENOMIC DNA]</scope>
    <source>
        <strain evidence="7">ATCC 49802 / DSM 20745 / S 6022</strain>
    </source>
</reference>
<evidence type="ECO:0000256" key="1">
    <source>
        <dbReference type="ARBA" id="ARBA00004196"/>
    </source>
</evidence>
<dbReference type="HOGENOM" id="CLU_647057_0_0_0"/>
<keyword evidence="7" id="KW-1185">Reference proteome</keyword>